<organism evidence="1 2">
    <name type="scientific">Pleurodeles waltl</name>
    <name type="common">Iberian ribbed newt</name>
    <dbReference type="NCBI Taxonomy" id="8319"/>
    <lineage>
        <taxon>Eukaryota</taxon>
        <taxon>Metazoa</taxon>
        <taxon>Chordata</taxon>
        <taxon>Craniata</taxon>
        <taxon>Vertebrata</taxon>
        <taxon>Euteleostomi</taxon>
        <taxon>Amphibia</taxon>
        <taxon>Batrachia</taxon>
        <taxon>Caudata</taxon>
        <taxon>Salamandroidea</taxon>
        <taxon>Salamandridae</taxon>
        <taxon>Pleurodelinae</taxon>
        <taxon>Pleurodeles</taxon>
    </lineage>
</organism>
<comment type="caution">
    <text evidence="1">The sequence shown here is derived from an EMBL/GenBank/DDBJ whole genome shotgun (WGS) entry which is preliminary data.</text>
</comment>
<gene>
    <name evidence="1" type="ORF">NDU88_006620</name>
</gene>
<dbReference type="Proteomes" id="UP001066276">
    <property type="component" value="Chromosome 6"/>
</dbReference>
<reference evidence="1" key="1">
    <citation type="journal article" date="2022" name="bioRxiv">
        <title>Sequencing and chromosome-scale assembly of the giantPleurodeles waltlgenome.</title>
        <authorList>
            <person name="Brown T."/>
            <person name="Elewa A."/>
            <person name="Iarovenko S."/>
            <person name="Subramanian E."/>
            <person name="Araus A.J."/>
            <person name="Petzold A."/>
            <person name="Susuki M."/>
            <person name="Suzuki K.-i.T."/>
            <person name="Hayashi T."/>
            <person name="Toyoda A."/>
            <person name="Oliveira C."/>
            <person name="Osipova E."/>
            <person name="Leigh N.D."/>
            <person name="Simon A."/>
            <person name="Yun M.H."/>
        </authorList>
    </citation>
    <scope>NUCLEOTIDE SEQUENCE</scope>
    <source>
        <strain evidence="1">20211129_DDA</strain>
        <tissue evidence="1">Liver</tissue>
    </source>
</reference>
<name>A0AAV7QPG7_PLEWA</name>
<dbReference type="EMBL" id="JANPWB010000010">
    <property type="protein sequence ID" value="KAJ1140263.1"/>
    <property type="molecule type" value="Genomic_DNA"/>
</dbReference>
<evidence type="ECO:0000313" key="2">
    <source>
        <dbReference type="Proteomes" id="UP001066276"/>
    </source>
</evidence>
<evidence type="ECO:0000313" key="1">
    <source>
        <dbReference type="EMBL" id="KAJ1140263.1"/>
    </source>
</evidence>
<accession>A0AAV7QPG7</accession>
<evidence type="ECO:0008006" key="3">
    <source>
        <dbReference type="Google" id="ProtNLM"/>
    </source>
</evidence>
<protein>
    <recommendedName>
        <fullName evidence="3">Secreted protein</fullName>
    </recommendedName>
</protein>
<keyword evidence="2" id="KW-1185">Reference proteome</keyword>
<sequence>MYRGCSLLTVVLSRTHSLIVLRSLRKSDVLVRLLCSRSHPCRSSLWHTAGLNTPPAVNDTATAEPGGQLDLSKAGEMVPRGPAVHYTRCSMVNTVAALKQPIVRLIAPSASRAKS</sequence>
<proteinExistence type="predicted"/>
<dbReference type="AlphaFoldDB" id="A0AAV7QPG7"/>